<organism evidence="6 7">
    <name type="scientific">Clonostachys byssicola</name>
    <dbReference type="NCBI Taxonomy" id="160290"/>
    <lineage>
        <taxon>Eukaryota</taxon>
        <taxon>Fungi</taxon>
        <taxon>Dikarya</taxon>
        <taxon>Ascomycota</taxon>
        <taxon>Pezizomycotina</taxon>
        <taxon>Sordariomycetes</taxon>
        <taxon>Hypocreomycetidae</taxon>
        <taxon>Hypocreales</taxon>
        <taxon>Bionectriaceae</taxon>
        <taxon>Clonostachys</taxon>
    </lineage>
</organism>
<dbReference type="InterPro" id="IPR011042">
    <property type="entry name" value="6-blade_b-propeller_TolB-like"/>
</dbReference>
<protein>
    <recommendedName>
        <fullName evidence="4">Dipeptidyl-peptidase V</fullName>
    </recommendedName>
</protein>
<sequence>MATLGISAGKGRRPAETADMARVVALRNLALSPDGELALYSRADLAESGDRKEPSLWLLDVSNGSSSALSTDLSKARSPAWSPDGSQVALLLKDSNDLAQIYLHSIHEHTTRALSNAPGGVNSFLWSPDSSHIAFLSTTEDEELAPPPGVKIHTRADFRSQGDAPVVSSIWVIETTQKTHQPEANQLVKMEGDVVLSFWSHNSSAVYYTTQDTCEPYYGNGKSSLRSVNIKSGEKELARPLKVPGKGIDLDSAPIFVPSPDGSRLAFTLGNPDAPEEFAQPKLYLMELESGKAEIVTDNYDREIGDVFHWLDNDRIAAINSDFGNANIVVVDTRSHDVTPLWTGDRVVSNFAYSEKKIYRITDGGNAEALTSVNRFLREELDLTKPEQISYKGPSGLRVHGYLYKPPAFDASHIYPLITLAHGGPYACWTSEYMADVQAITAAGYLVFLPNPRGSESYGQDYASALSVGWPGPEYDDIMTGIDYLVTRPYVNGKKLGVSGGSAGGTLTDWAITHTSRFGAAVSISDIADFNLYWFLGDQPSMTGPESEPWLDGQDRKHSPITYAKNITTPTLFLSGTEDARTPAAVGGEQLFMAMKQLRVPTAFVQFEGAGHGLSGSSDPRHAGLGTSYLIKWMNLHLVGKPAPEFGVNCPEVSS</sequence>
<dbReference type="Gene3D" id="3.40.50.1820">
    <property type="entry name" value="alpha/beta hydrolase"/>
    <property type="match status" value="1"/>
</dbReference>
<evidence type="ECO:0000256" key="3">
    <source>
        <dbReference type="ARBA" id="ARBA00022825"/>
    </source>
</evidence>
<reference evidence="6" key="1">
    <citation type="submission" date="2021-10" db="EMBL/GenBank/DDBJ databases">
        <authorList>
            <person name="Piombo E."/>
        </authorList>
    </citation>
    <scope>NUCLEOTIDE SEQUENCE</scope>
</reference>
<dbReference type="GO" id="GO:0006508">
    <property type="term" value="P:proteolysis"/>
    <property type="evidence" value="ECO:0007669"/>
    <property type="project" value="InterPro"/>
</dbReference>
<dbReference type="InterPro" id="IPR001375">
    <property type="entry name" value="Peptidase_S9_cat"/>
</dbReference>
<dbReference type="InterPro" id="IPR029058">
    <property type="entry name" value="AB_hydrolase_fold"/>
</dbReference>
<dbReference type="Gene3D" id="2.120.10.30">
    <property type="entry name" value="TolB, C-terminal domain"/>
    <property type="match status" value="2"/>
</dbReference>
<dbReference type="PANTHER" id="PTHR42776">
    <property type="entry name" value="SERINE PEPTIDASE S9 FAMILY MEMBER"/>
    <property type="match status" value="1"/>
</dbReference>
<evidence type="ECO:0000256" key="1">
    <source>
        <dbReference type="ARBA" id="ARBA00010040"/>
    </source>
</evidence>
<dbReference type="InterPro" id="IPR011659">
    <property type="entry name" value="WD40"/>
</dbReference>
<gene>
    <name evidence="6" type="ORF">CBYS24578_00018595</name>
</gene>
<keyword evidence="3" id="KW-0720">Serine protease</keyword>
<evidence type="ECO:0000313" key="6">
    <source>
        <dbReference type="EMBL" id="CAG9989008.1"/>
    </source>
</evidence>
<dbReference type="PANTHER" id="PTHR42776:SF27">
    <property type="entry name" value="DIPEPTIDYL PEPTIDASE FAMILY MEMBER 6"/>
    <property type="match status" value="1"/>
</dbReference>
<comment type="caution">
    <text evidence="6">The sequence shown here is derived from an EMBL/GenBank/DDBJ whole genome shotgun (WGS) entry which is preliminary data.</text>
</comment>
<dbReference type="Pfam" id="PF00326">
    <property type="entry name" value="Peptidase_S9"/>
    <property type="match status" value="1"/>
</dbReference>
<dbReference type="AlphaFoldDB" id="A0A9N9UGM5"/>
<comment type="similarity">
    <text evidence="1">Belongs to the peptidase S9C family.</text>
</comment>
<keyword evidence="3" id="KW-0645">Protease</keyword>
<name>A0A9N9UGM5_9HYPO</name>
<feature type="domain" description="Peptidase S9 prolyl oligopeptidase catalytic" evidence="5">
    <location>
        <begin position="434"/>
        <end position="619"/>
    </location>
</feature>
<keyword evidence="7" id="KW-1185">Reference proteome</keyword>
<proteinExistence type="inferred from homology"/>
<dbReference type="Pfam" id="PF07676">
    <property type="entry name" value="PD40"/>
    <property type="match status" value="1"/>
</dbReference>
<dbReference type="Proteomes" id="UP000754883">
    <property type="component" value="Unassembled WGS sequence"/>
</dbReference>
<accession>A0A9N9UGM5</accession>
<evidence type="ECO:0000313" key="7">
    <source>
        <dbReference type="Proteomes" id="UP000754883"/>
    </source>
</evidence>
<keyword evidence="2" id="KW-0378">Hydrolase</keyword>
<dbReference type="GO" id="GO:0004252">
    <property type="term" value="F:serine-type endopeptidase activity"/>
    <property type="evidence" value="ECO:0007669"/>
    <property type="project" value="TreeGrafter"/>
</dbReference>
<evidence type="ECO:0000256" key="2">
    <source>
        <dbReference type="ARBA" id="ARBA00022801"/>
    </source>
</evidence>
<dbReference type="EMBL" id="CABFNO020001457">
    <property type="protein sequence ID" value="CAG9989008.1"/>
    <property type="molecule type" value="Genomic_DNA"/>
</dbReference>
<evidence type="ECO:0000256" key="4">
    <source>
        <dbReference type="ARBA" id="ARBA00032829"/>
    </source>
</evidence>
<evidence type="ECO:0000259" key="5">
    <source>
        <dbReference type="Pfam" id="PF00326"/>
    </source>
</evidence>
<dbReference type="SUPFAM" id="SSF53474">
    <property type="entry name" value="alpha/beta-Hydrolases"/>
    <property type="match status" value="1"/>
</dbReference>
<dbReference type="SUPFAM" id="SSF82171">
    <property type="entry name" value="DPP6 N-terminal domain-like"/>
    <property type="match status" value="1"/>
</dbReference>
<dbReference type="OrthoDB" id="43744at2759"/>